<dbReference type="Pfam" id="PF00919">
    <property type="entry name" value="UPF0004"/>
    <property type="match status" value="1"/>
</dbReference>
<dbReference type="Pfam" id="PF01938">
    <property type="entry name" value="TRAM"/>
    <property type="match status" value="1"/>
</dbReference>
<evidence type="ECO:0000256" key="12">
    <source>
        <dbReference type="ARBA" id="ARBA00080698"/>
    </source>
</evidence>
<dbReference type="OrthoDB" id="9805215at2"/>
<dbReference type="GO" id="GO:0035597">
    <property type="term" value="F:tRNA-2-methylthio-N(6)-dimethylallyladenosine(37) synthase activity"/>
    <property type="evidence" value="ECO:0007669"/>
    <property type="project" value="UniProtKB-EC"/>
</dbReference>
<keyword evidence="5 14" id="KW-0819">tRNA processing</keyword>
<comment type="function">
    <text evidence="1 14">Catalyzes the methylthiolation of N6-(dimethylallyl)adenosine (i(6)A), leading to the formation of 2-methylthio-N6-(dimethylallyl)adenosine (ms(2)i(6)A) at position 37 in tRNAs that read codons beginning with uridine.</text>
</comment>
<dbReference type="PROSITE" id="PS51918">
    <property type="entry name" value="RADICAL_SAM"/>
    <property type="match status" value="1"/>
</dbReference>
<evidence type="ECO:0000256" key="11">
    <source>
        <dbReference type="ARBA" id="ARBA00068570"/>
    </source>
</evidence>
<dbReference type="Pfam" id="PF04055">
    <property type="entry name" value="Radical_SAM"/>
    <property type="match status" value="1"/>
</dbReference>
<dbReference type="EMBL" id="SOAU01000001">
    <property type="protein sequence ID" value="TDT17165.1"/>
    <property type="molecule type" value="Genomic_DNA"/>
</dbReference>
<dbReference type="EC" id="2.8.4.3" evidence="9 14"/>
<comment type="cofactor">
    <cofactor evidence="14">
        <name>[4Fe-4S] cluster</name>
        <dbReference type="ChEBI" id="CHEBI:49883"/>
    </cofactor>
    <text evidence="14">Binds 2 [4Fe-4S] clusters. One cluster is coordinated with 3 cysteines and an exchangeable S-adenosyl-L-methionine.</text>
</comment>
<evidence type="ECO:0000256" key="6">
    <source>
        <dbReference type="ARBA" id="ARBA00022723"/>
    </source>
</evidence>
<dbReference type="SFLD" id="SFLDG01082">
    <property type="entry name" value="B12-binding_domain_containing"/>
    <property type="match status" value="1"/>
</dbReference>
<dbReference type="NCBIfam" id="TIGR00089">
    <property type="entry name" value="MiaB/RimO family radical SAM methylthiotransferase"/>
    <property type="match status" value="1"/>
</dbReference>
<dbReference type="PROSITE" id="PS51449">
    <property type="entry name" value="MTTASE_N"/>
    <property type="match status" value="1"/>
</dbReference>
<dbReference type="SUPFAM" id="SSF102114">
    <property type="entry name" value="Radical SAM enzymes"/>
    <property type="match status" value="1"/>
</dbReference>
<dbReference type="Gene3D" id="3.80.30.20">
    <property type="entry name" value="tm_1862 like domain"/>
    <property type="match status" value="1"/>
</dbReference>
<evidence type="ECO:0000256" key="1">
    <source>
        <dbReference type="ARBA" id="ARBA00003234"/>
    </source>
</evidence>
<dbReference type="InterPro" id="IPR002792">
    <property type="entry name" value="TRAM_dom"/>
</dbReference>
<dbReference type="InterPro" id="IPR023404">
    <property type="entry name" value="rSAM_horseshoe"/>
</dbReference>
<dbReference type="SFLD" id="SFLDG01061">
    <property type="entry name" value="methylthiotransferase"/>
    <property type="match status" value="1"/>
</dbReference>
<dbReference type="InterPro" id="IPR013848">
    <property type="entry name" value="Methylthiotransferase_N"/>
</dbReference>
<evidence type="ECO:0000256" key="8">
    <source>
        <dbReference type="ARBA" id="ARBA00023014"/>
    </source>
</evidence>
<evidence type="ECO:0000256" key="5">
    <source>
        <dbReference type="ARBA" id="ARBA00022694"/>
    </source>
</evidence>
<dbReference type="PROSITE" id="PS50926">
    <property type="entry name" value="TRAM"/>
    <property type="match status" value="1"/>
</dbReference>
<evidence type="ECO:0000313" key="18">
    <source>
        <dbReference type="EMBL" id="TDT17165.1"/>
    </source>
</evidence>
<keyword evidence="4 14" id="KW-0949">S-adenosyl-L-methionine</keyword>
<evidence type="ECO:0000256" key="10">
    <source>
        <dbReference type="ARBA" id="ARBA00051425"/>
    </source>
</evidence>
<feature type="domain" description="Radical SAM core" evidence="17">
    <location>
        <begin position="171"/>
        <end position="414"/>
    </location>
</feature>
<dbReference type="PROSITE" id="PS01278">
    <property type="entry name" value="MTTASE_RADICAL"/>
    <property type="match status" value="1"/>
</dbReference>
<evidence type="ECO:0000259" key="17">
    <source>
        <dbReference type="PROSITE" id="PS51918"/>
    </source>
</evidence>
<gene>
    <name evidence="14" type="primary">miaB</name>
    <name evidence="18" type="ORF">BDK89_2770</name>
</gene>
<feature type="domain" description="TRAM" evidence="15">
    <location>
        <begin position="417"/>
        <end position="481"/>
    </location>
</feature>
<keyword evidence="6 14" id="KW-0479">Metal-binding</keyword>
<dbReference type="GO" id="GO:0051539">
    <property type="term" value="F:4 iron, 4 sulfur cluster binding"/>
    <property type="evidence" value="ECO:0007669"/>
    <property type="project" value="UniProtKB-UniRule"/>
</dbReference>
<keyword evidence="3 14" id="KW-0808">Transferase</keyword>
<keyword evidence="7 14" id="KW-0408">Iron</keyword>
<dbReference type="InterPro" id="IPR005839">
    <property type="entry name" value="Methylthiotransferase"/>
</dbReference>
<dbReference type="GO" id="GO:0046872">
    <property type="term" value="F:metal ion binding"/>
    <property type="evidence" value="ECO:0007669"/>
    <property type="project" value="UniProtKB-KW"/>
</dbReference>
<evidence type="ECO:0000256" key="14">
    <source>
        <dbReference type="HAMAP-Rule" id="MF_01864"/>
    </source>
</evidence>
<comment type="catalytic activity">
    <reaction evidence="10 14">
        <text>N(6)-dimethylallyladenosine(37) in tRNA + (sulfur carrier)-SH + AH2 + 2 S-adenosyl-L-methionine = 2-methylsulfanyl-N(6)-dimethylallyladenosine(37) in tRNA + (sulfur carrier)-H + 5'-deoxyadenosine + L-methionine + A + S-adenosyl-L-homocysteine + 2 H(+)</text>
        <dbReference type="Rhea" id="RHEA:37067"/>
        <dbReference type="Rhea" id="RHEA-COMP:10375"/>
        <dbReference type="Rhea" id="RHEA-COMP:10376"/>
        <dbReference type="Rhea" id="RHEA-COMP:14737"/>
        <dbReference type="Rhea" id="RHEA-COMP:14739"/>
        <dbReference type="ChEBI" id="CHEBI:13193"/>
        <dbReference type="ChEBI" id="CHEBI:15378"/>
        <dbReference type="ChEBI" id="CHEBI:17319"/>
        <dbReference type="ChEBI" id="CHEBI:17499"/>
        <dbReference type="ChEBI" id="CHEBI:29917"/>
        <dbReference type="ChEBI" id="CHEBI:57844"/>
        <dbReference type="ChEBI" id="CHEBI:57856"/>
        <dbReference type="ChEBI" id="CHEBI:59789"/>
        <dbReference type="ChEBI" id="CHEBI:64428"/>
        <dbReference type="ChEBI" id="CHEBI:74415"/>
        <dbReference type="ChEBI" id="CHEBI:74417"/>
        <dbReference type="EC" id="2.8.4.3"/>
    </reaction>
</comment>
<proteinExistence type="inferred from homology"/>
<feature type="binding site" evidence="14">
    <location>
        <position position="36"/>
    </location>
    <ligand>
        <name>[4Fe-4S] cluster</name>
        <dbReference type="ChEBI" id="CHEBI:49883"/>
        <label>1</label>
    </ligand>
</feature>
<dbReference type="Proteomes" id="UP000294558">
    <property type="component" value="Unassembled WGS sequence"/>
</dbReference>
<evidence type="ECO:0000313" key="19">
    <source>
        <dbReference type="Proteomes" id="UP000294558"/>
    </source>
</evidence>
<reference evidence="18 19" key="1">
    <citation type="submission" date="2019-03" db="EMBL/GenBank/DDBJ databases">
        <title>Sequencing the genomes of 1000 actinobacteria strains.</title>
        <authorList>
            <person name="Klenk H.-P."/>
        </authorList>
    </citation>
    <scope>NUCLEOTIDE SEQUENCE [LARGE SCALE GENOMIC DNA]</scope>
    <source>
        <strain evidence="18 19">DSM 18936</strain>
    </source>
</reference>
<dbReference type="CDD" id="cd01335">
    <property type="entry name" value="Radical_SAM"/>
    <property type="match status" value="1"/>
</dbReference>
<keyword evidence="19" id="KW-1185">Reference proteome</keyword>
<organism evidence="18 19">
    <name type="scientific">Ilumatobacter fluminis</name>
    <dbReference type="NCBI Taxonomy" id="467091"/>
    <lineage>
        <taxon>Bacteria</taxon>
        <taxon>Bacillati</taxon>
        <taxon>Actinomycetota</taxon>
        <taxon>Acidimicrobiia</taxon>
        <taxon>Acidimicrobiales</taxon>
        <taxon>Ilumatobacteraceae</taxon>
        <taxon>Ilumatobacter</taxon>
    </lineage>
</organism>
<dbReference type="PANTHER" id="PTHR43020">
    <property type="entry name" value="CDK5 REGULATORY SUBUNIT-ASSOCIATED PROTEIN 1"/>
    <property type="match status" value="1"/>
</dbReference>
<dbReference type="InterPro" id="IPR020612">
    <property type="entry name" value="Methylthiotransferase_CS"/>
</dbReference>
<evidence type="ECO:0000256" key="13">
    <source>
        <dbReference type="ARBA" id="ARBA00081141"/>
    </source>
</evidence>
<comment type="subcellular location">
    <subcellularLocation>
        <location evidence="14">Cytoplasm</location>
    </subcellularLocation>
</comment>
<comment type="subunit">
    <text evidence="14">Monomer.</text>
</comment>
<dbReference type="NCBIfam" id="TIGR01574">
    <property type="entry name" value="miaB-methiolase"/>
    <property type="match status" value="1"/>
</dbReference>
<comment type="caution">
    <text evidence="18">The sequence shown here is derived from an EMBL/GenBank/DDBJ whole genome shotgun (WGS) entry which is preliminary data.</text>
</comment>
<dbReference type="GO" id="GO:0005829">
    <property type="term" value="C:cytosol"/>
    <property type="evidence" value="ECO:0007669"/>
    <property type="project" value="TreeGrafter"/>
</dbReference>
<feature type="binding site" evidence="14">
    <location>
        <position position="192"/>
    </location>
    <ligand>
        <name>[4Fe-4S] cluster</name>
        <dbReference type="ChEBI" id="CHEBI:49883"/>
        <label>2</label>
        <note>4Fe-4S-S-AdoMet</note>
    </ligand>
</feature>
<evidence type="ECO:0000259" key="15">
    <source>
        <dbReference type="PROSITE" id="PS50926"/>
    </source>
</evidence>
<dbReference type="FunFam" id="3.80.30.20:FF:000001">
    <property type="entry name" value="tRNA-2-methylthio-N(6)-dimethylallyladenosine synthase 2"/>
    <property type="match status" value="1"/>
</dbReference>
<dbReference type="InterPro" id="IPR006463">
    <property type="entry name" value="MiaB_methiolase"/>
</dbReference>
<dbReference type="Gene3D" id="3.40.50.12160">
    <property type="entry name" value="Methylthiotransferase, N-terminal domain"/>
    <property type="match status" value="1"/>
</dbReference>
<sequence length="497" mass="54639">MPLAHAGSVPATHAGKRWSVASTGVTRSYVVRTYGCQMNEHDSERIAGLLEADGLVRAESEDEADVVVLNTCCIRENADNKLYGNLGHLKPWKDAKDGRQIMVAGCLAQKDRDLVASKAKHVDVVIGTHNVHRAADLLEQATTSSAPITEILEEAVIDDHAMFPSALPARRETSYNGWVTIQIGCDNNCAFCIVPAVRGAEISRPYDDIVAEVRQLASDGVTEVTLLGQNVNSYGRDLQLAARRAGDDDAKLRPLFADLLRDVGSVEGIRRVRYTSPHPKDMRPETFAAMAETPAVCNYLHYPLQSGSDRVLSLMHRGYTGERYLERLAQARSVIGDLAVSTDIIVGFPGETDDDFERTLEVAAAAEFDFAYMFIFSPRPGTEAADMEGDFVDAAVAGERFDRLKLVIERSALRKHQAREGLVEEVLVEGPSKKRPEITTGRTRQNKLVHFEAPQPLRVGSYANVEVTRGAPHFLEGRFVELLAEPTHKLRIPVASL</sequence>
<feature type="domain" description="MTTase N-terminal" evidence="16">
    <location>
        <begin position="27"/>
        <end position="143"/>
    </location>
</feature>
<feature type="binding site" evidence="14">
    <location>
        <position position="189"/>
    </location>
    <ligand>
        <name>[4Fe-4S] cluster</name>
        <dbReference type="ChEBI" id="CHEBI:49883"/>
        <label>2</label>
        <note>4Fe-4S-S-AdoMet</note>
    </ligand>
</feature>
<dbReference type="AlphaFoldDB" id="A0A4R7I172"/>
<dbReference type="SFLD" id="SFLDS00029">
    <property type="entry name" value="Radical_SAM"/>
    <property type="match status" value="1"/>
</dbReference>
<comment type="similarity">
    <text evidence="14">Belongs to the methylthiotransferase family. MiaB subfamily.</text>
</comment>
<dbReference type="SMART" id="SM00729">
    <property type="entry name" value="Elp3"/>
    <property type="match status" value="1"/>
</dbReference>
<evidence type="ECO:0000256" key="7">
    <source>
        <dbReference type="ARBA" id="ARBA00023004"/>
    </source>
</evidence>
<keyword evidence="2 14" id="KW-0004">4Fe-4S</keyword>
<feature type="binding site" evidence="14">
    <location>
        <position position="106"/>
    </location>
    <ligand>
        <name>[4Fe-4S] cluster</name>
        <dbReference type="ChEBI" id="CHEBI:49883"/>
        <label>1</label>
    </ligand>
</feature>
<keyword evidence="14" id="KW-0963">Cytoplasm</keyword>
<dbReference type="InterPro" id="IPR006638">
    <property type="entry name" value="Elp3/MiaA/NifB-like_rSAM"/>
</dbReference>
<evidence type="ECO:0000256" key="3">
    <source>
        <dbReference type="ARBA" id="ARBA00022679"/>
    </source>
</evidence>
<evidence type="ECO:0000256" key="9">
    <source>
        <dbReference type="ARBA" id="ARBA00033765"/>
    </source>
</evidence>
<name>A0A4R7I172_9ACTN</name>
<dbReference type="FunFam" id="3.40.50.12160:FF:000003">
    <property type="entry name" value="CDK5 regulatory subunit-associated protein 1"/>
    <property type="match status" value="1"/>
</dbReference>
<evidence type="ECO:0000259" key="16">
    <source>
        <dbReference type="PROSITE" id="PS51449"/>
    </source>
</evidence>
<dbReference type="InterPro" id="IPR038135">
    <property type="entry name" value="Methylthiotransferase_N_sf"/>
</dbReference>
<evidence type="ECO:0000256" key="2">
    <source>
        <dbReference type="ARBA" id="ARBA00022485"/>
    </source>
</evidence>
<feature type="binding site" evidence="14">
    <location>
        <position position="72"/>
    </location>
    <ligand>
        <name>[4Fe-4S] cluster</name>
        <dbReference type="ChEBI" id="CHEBI:49883"/>
        <label>1</label>
    </ligand>
</feature>
<protein>
    <recommendedName>
        <fullName evidence="11 14">tRNA-2-methylthio-N(6)-dimethylallyladenosine synthase</fullName>
        <ecNumber evidence="9 14">2.8.4.3</ecNumber>
    </recommendedName>
    <alternativeName>
        <fullName evidence="13 14">(Dimethylallyl)adenosine tRNA methylthiotransferase MiaB</fullName>
    </alternativeName>
    <alternativeName>
        <fullName evidence="12 14">tRNA-i(6)A37 methylthiotransferase</fullName>
    </alternativeName>
</protein>
<dbReference type="SFLD" id="SFLDF00273">
    <property type="entry name" value="(dimethylallyl)adenosine_tRNA"/>
    <property type="match status" value="1"/>
</dbReference>
<dbReference type="InterPro" id="IPR007197">
    <property type="entry name" value="rSAM"/>
</dbReference>
<keyword evidence="8 14" id="KW-0411">Iron-sulfur</keyword>
<dbReference type="InterPro" id="IPR058240">
    <property type="entry name" value="rSAM_sf"/>
</dbReference>
<evidence type="ECO:0000256" key="4">
    <source>
        <dbReference type="ARBA" id="ARBA00022691"/>
    </source>
</evidence>
<accession>A0A4R7I172</accession>
<dbReference type="HAMAP" id="MF_01864">
    <property type="entry name" value="tRNA_metthiotr_MiaB"/>
    <property type="match status" value="1"/>
</dbReference>
<feature type="binding site" evidence="14">
    <location>
        <position position="185"/>
    </location>
    <ligand>
        <name>[4Fe-4S] cluster</name>
        <dbReference type="ChEBI" id="CHEBI:49883"/>
        <label>2</label>
        <note>4Fe-4S-S-AdoMet</note>
    </ligand>
</feature>
<dbReference type="PANTHER" id="PTHR43020:SF2">
    <property type="entry name" value="MITOCHONDRIAL TRNA METHYLTHIOTRANSFERASE CDK5RAP1"/>
    <property type="match status" value="1"/>
</dbReference>